<dbReference type="AlphaFoldDB" id="A0AAE4NXZ8"/>
<dbReference type="SUPFAM" id="SSF52833">
    <property type="entry name" value="Thioredoxin-like"/>
    <property type="match status" value="1"/>
</dbReference>
<comment type="caution">
    <text evidence="1">The sequence shown here is derived from an EMBL/GenBank/DDBJ whole genome shotgun (WGS) entry which is preliminary data.</text>
</comment>
<dbReference type="Gene3D" id="3.40.30.10">
    <property type="entry name" value="Glutaredoxin"/>
    <property type="match status" value="1"/>
</dbReference>
<evidence type="ECO:0000313" key="2">
    <source>
        <dbReference type="Proteomes" id="UP001189000"/>
    </source>
</evidence>
<proteinExistence type="predicted"/>
<sequence>MDLEKIFNAGLSYQDYRELINNLIAADKTTGNDQSSDLVNYTKLNVQRMNRIDKTVFLSPQEVEEAGQHDKDFRWLLIGDAWCGDCAQIIPVIHKVVEATKGKVQLRIVSRDTFPELIEEFTTNGSKSTPKLIVLDGNAYNAVLTTWGSRPEPAHQIMLDWKAHQNTITWDDFEKNLHLWYTKDKGATTIKELLQVLKIAQKEQAGINENLPMQ</sequence>
<organism evidence="1 2">
    <name type="scientific">Elizabethkingia anophelis</name>
    <dbReference type="NCBI Taxonomy" id="1117645"/>
    <lineage>
        <taxon>Bacteria</taxon>
        <taxon>Pseudomonadati</taxon>
        <taxon>Bacteroidota</taxon>
        <taxon>Flavobacteriia</taxon>
        <taxon>Flavobacteriales</taxon>
        <taxon>Weeksellaceae</taxon>
        <taxon>Elizabethkingia</taxon>
    </lineage>
</organism>
<name>A0AAE4NXZ8_9FLAO</name>
<dbReference type="EMBL" id="NWGY01000003">
    <property type="protein sequence ID" value="MDV3663237.1"/>
    <property type="molecule type" value="Genomic_DNA"/>
</dbReference>
<reference evidence="1" key="1">
    <citation type="submission" date="2023-02" db="EMBL/GenBank/DDBJ databases">
        <title>Elizabethkingia anophelis draft genomes.</title>
        <authorList>
            <person name="Nicholson A.C."/>
            <person name="Whitney A.M."/>
            <person name="Humrighouse B.W."/>
            <person name="Villarma A."/>
            <person name="Bell M."/>
            <person name="Mcquiston J."/>
        </authorList>
    </citation>
    <scope>NUCLEOTIDE SEQUENCE</scope>
    <source>
        <strain evidence="1">B4955</strain>
    </source>
</reference>
<dbReference type="CDD" id="cd02947">
    <property type="entry name" value="TRX_family"/>
    <property type="match status" value="1"/>
</dbReference>
<protein>
    <submittedName>
        <fullName evidence="1">Thioredoxin family protein</fullName>
    </submittedName>
</protein>
<evidence type="ECO:0000313" key="1">
    <source>
        <dbReference type="EMBL" id="MDV3663237.1"/>
    </source>
</evidence>
<gene>
    <name evidence="1" type="ORF">CMU51_04110</name>
</gene>
<accession>A0AAE4NXZ8</accession>
<dbReference type="Pfam" id="PF14595">
    <property type="entry name" value="Thioredoxin_9"/>
    <property type="match status" value="1"/>
</dbReference>
<dbReference type="InterPro" id="IPR036249">
    <property type="entry name" value="Thioredoxin-like_sf"/>
</dbReference>
<dbReference type="Proteomes" id="UP001189000">
    <property type="component" value="Unassembled WGS sequence"/>
</dbReference>